<name>A0A8S9XAQ7_APOLU</name>
<dbReference type="SUPFAM" id="SSF103473">
    <property type="entry name" value="MFS general substrate transporter"/>
    <property type="match status" value="1"/>
</dbReference>
<evidence type="ECO:0000256" key="7">
    <source>
        <dbReference type="SAM" id="MobiDB-lite"/>
    </source>
</evidence>
<evidence type="ECO:0000259" key="9">
    <source>
        <dbReference type="PROSITE" id="PS50850"/>
    </source>
</evidence>
<evidence type="ECO:0000256" key="1">
    <source>
        <dbReference type="ARBA" id="ARBA00004141"/>
    </source>
</evidence>
<evidence type="ECO:0000256" key="3">
    <source>
        <dbReference type="ARBA" id="ARBA00022692"/>
    </source>
</evidence>
<feature type="transmembrane region" description="Helical" evidence="8">
    <location>
        <begin position="322"/>
        <end position="338"/>
    </location>
</feature>
<feature type="transmembrane region" description="Helical" evidence="8">
    <location>
        <begin position="179"/>
        <end position="199"/>
    </location>
</feature>
<comment type="subcellular location">
    <subcellularLocation>
        <location evidence="1">Membrane</location>
        <topology evidence="1">Multi-pass membrane protein</topology>
    </subcellularLocation>
</comment>
<reference evidence="10" key="1">
    <citation type="journal article" date="2021" name="Mol. Ecol. Resour.">
        <title>Apolygus lucorum genome provides insights into omnivorousness and mesophyll feeding.</title>
        <authorList>
            <person name="Liu Y."/>
            <person name="Liu H."/>
            <person name="Wang H."/>
            <person name="Huang T."/>
            <person name="Liu B."/>
            <person name="Yang B."/>
            <person name="Yin L."/>
            <person name="Li B."/>
            <person name="Zhang Y."/>
            <person name="Zhang S."/>
            <person name="Jiang F."/>
            <person name="Zhang X."/>
            <person name="Ren Y."/>
            <person name="Wang B."/>
            <person name="Wang S."/>
            <person name="Lu Y."/>
            <person name="Wu K."/>
            <person name="Fan W."/>
            <person name="Wang G."/>
        </authorList>
    </citation>
    <scope>NUCLEOTIDE SEQUENCE</scope>
    <source>
        <strain evidence="10">12Hb</strain>
    </source>
</reference>
<evidence type="ECO:0000256" key="2">
    <source>
        <dbReference type="ARBA" id="ARBA00022448"/>
    </source>
</evidence>
<feature type="transmembrane region" description="Helical" evidence="8">
    <location>
        <begin position="344"/>
        <end position="365"/>
    </location>
</feature>
<evidence type="ECO:0000256" key="6">
    <source>
        <dbReference type="ARBA" id="ARBA00023136"/>
    </source>
</evidence>
<feature type="region of interest" description="Disordered" evidence="7">
    <location>
        <begin position="488"/>
        <end position="510"/>
    </location>
</feature>
<dbReference type="GO" id="GO:0006820">
    <property type="term" value="P:monoatomic anion transport"/>
    <property type="evidence" value="ECO:0007669"/>
    <property type="project" value="TreeGrafter"/>
</dbReference>
<evidence type="ECO:0000256" key="5">
    <source>
        <dbReference type="ARBA" id="ARBA00022989"/>
    </source>
</evidence>
<feature type="transmembrane region" description="Helical" evidence="8">
    <location>
        <begin position="12"/>
        <end position="35"/>
    </location>
</feature>
<dbReference type="InterPro" id="IPR036259">
    <property type="entry name" value="MFS_trans_sf"/>
</dbReference>
<feature type="transmembrane region" description="Helical" evidence="8">
    <location>
        <begin position="377"/>
        <end position="398"/>
    </location>
</feature>
<feature type="transmembrane region" description="Helical" evidence="8">
    <location>
        <begin position="410"/>
        <end position="430"/>
    </location>
</feature>
<comment type="caution">
    <text evidence="10">The sequence shown here is derived from an EMBL/GenBank/DDBJ whole genome shotgun (WGS) entry which is preliminary data.</text>
</comment>
<dbReference type="PANTHER" id="PTHR11662">
    <property type="entry name" value="SOLUTE CARRIER FAMILY 17"/>
    <property type="match status" value="1"/>
</dbReference>
<keyword evidence="11" id="KW-1185">Reference proteome</keyword>
<feature type="transmembrane region" description="Helical" evidence="8">
    <location>
        <begin position="85"/>
        <end position="109"/>
    </location>
</feature>
<protein>
    <recommendedName>
        <fullName evidence="9">Major facilitator superfamily (MFS) profile domain-containing protein</fullName>
    </recommendedName>
</protein>
<dbReference type="FunFam" id="1.20.1250.20:FF:000423">
    <property type="entry name" value="Putative inorganic phosphate cotransporter-like Protein"/>
    <property type="match status" value="1"/>
</dbReference>
<dbReference type="AlphaFoldDB" id="A0A8S9XAQ7"/>
<proteinExistence type="predicted"/>
<dbReference type="PROSITE" id="PS50850">
    <property type="entry name" value="MFS"/>
    <property type="match status" value="1"/>
</dbReference>
<evidence type="ECO:0000256" key="4">
    <source>
        <dbReference type="ARBA" id="ARBA00022847"/>
    </source>
</evidence>
<feature type="transmembrane region" description="Helical" evidence="8">
    <location>
        <begin position="115"/>
        <end position="136"/>
    </location>
</feature>
<dbReference type="FunFam" id="1.20.1250.20:FF:000003">
    <property type="entry name" value="Solute carrier family 17 member 3"/>
    <property type="match status" value="1"/>
</dbReference>
<evidence type="ECO:0000313" key="11">
    <source>
        <dbReference type="Proteomes" id="UP000466442"/>
    </source>
</evidence>
<feature type="transmembrane region" description="Helical" evidence="8">
    <location>
        <begin position="282"/>
        <end position="301"/>
    </location>
</feature>
<keyword evidence="2" id="KW-0813">Transport</keyword>
<dbReference type="Proteomes" id="UP000466442">
    <property type="component" value="Unassembled WGS sequence"/>
</dbReference>
<dbReference type="OrthoDB" id="6613250at2759"/>
<dbReference type="Gene3D" id="1.20.1250.20">
    <property type="entry name" value="MFS general substrate transporter like domains"/>
    <property type="match status" value="2"/>
</dbReference>
<sequence>MFKKYGRRHEQLGMLSLGTIIDSALKVNVSFGIVAMTNHCEKLTSSAPVMPWTPMEQGLVLSCFFLGYIFLQIPSGPLSSRFSAVHLISFAFFTAGVLTCLAPAAAIHGGYQCLMVVRFLTGLVQGVVYPSVKTLLSKWAVPLERSRSYSFVFGGTSLGSALTMLWGGVLAETWIGWPMLFYLSGLMAILYGIMVFVFGSNSPEDHNSMSDWEKQFIAKSFGANGADSEGVPTPWREILLSGPLWALALTHAAGCWGYWTVLSLTPTYLHKVHHIKWSQNGYWSAIPSFVNFFLGVILAFLDDKIQKKVSLSKNISRKMWNTLAFWGTAGALFAMSMSNPGAAAALGLLSFATAITCLTNMGYLMNHNDLSPNFAGTLFALTNSFANIASVLGPLVSLTVITDMKELCEWNLVFILAAIVLFVGNLVFLVSGSTEVQPWNAPKNKYVVDKQSIECPSVNTDRINQKRFSLAELEYMRRMSVGNELKRPDVPEILEESIAEETPTDKDDKT</sequence>
<feature type="transmembrane region" description="Helical" evidence="8">
    <location>
        <begin position="55"/>
        <end position="73"/>
    </location>
</feature>
<dbReference type="GO" id="GO:0015293">
    <property type="term" value="F:symporter activity"/>
    <property type="evidence" value="ECO:0007669"/>
    <property type="project" value="UniProtKB-KW"/>
</dbReference>
<accession>A0A8S9XAQ7</accession>
<feature type="transmembrane region" description="Helical" evidence="8">
    <location>
        <begin position="148"/>
        <end position="167"/>
    </location>
</feature>
<dbReference type="InterPro" id="IPR050382">
    <property type="entry name" value="MFS_Na/Anion_cotransporter"/>
</dbReference>
<dbReference type="Pfam" id="PF07690">
    <property type="entry name" value="MFS_1"/>
    <property type="match status" value="1"/>
</dbReference>
<dbReference type="InterPro" id="IPR020846">
    <property type="entry name" value="MFS_dom"/>
</dbReference>
<feature type="transmembrane region" description="Helical" evidence="8">
    <location>
        <begin position="244"/>
        <end position="262"/>
    </location>
</feature>
<keyword evidence="5 8" id="KW-1133">Transmembrane helix</keyword>
<evidence type="ECO:0000256" key="8">
    <source>
        <dbReference type="SAM" id="Phobius"/>
    </source>
</evidence>
<dbReference type="EMBL" id="WIXP02000008">
    <property type="protein sequence ID" value="KAF6206077.1"/>
    <property type="molecule type" value="Genomic_DNA"/>
</dbReference>
<keyword evidence="3 8" id="KW-0812">Transmembrane</keyword>
<dbReference type="GO" id="GO:0016020">
    <property type="term" value="C:membrane"/>
    <property type="evidence" value="ECO:0007669"/>
    <property type="project" value="UniProtKB-SubCell"/>
</dbReference>
<feature type="domain" description="Major facilitator superfamily (MFS) profile" evidence="9">
    <location>
        <begin position="11"/>
        <end position="435"/>
    </location>
</feature>
<organism evidence="10 11">
    <name type="scientific">Apolygus lucorum</name>
    <name type="common">Small green plant bug</name>
    <name type="synonym">Lygocoris lucorum</name>
    <dbReference type="NCBI Taxonomy" id="248454"/>
    <lineage>
        <taxon>Eukaryota</taxon>
        <taxon>Metazoa</taxon>
        <taxon>Ecdysozoa</taxon>
        <taxon>Arthropoda</taxon>
        <taxon>Hexapoda</taxon>
        <taxon>Insecta</taxon>
        <taxon>Pterygota</taxon>
        <taxon>Neoptera</taxon>
        <taxon>Paraneoptera</taxon>
        <taxon>Hemiptera</taxon>
        <taxon>Heteroptera</taxon>
        <taxon>Panheteroptera</taxon>
        <taxon>Cimicomorpha</taxon>
        <taxon>Miridae</taxon>
        <taxon>Mirini</taxon>
        <taxon>Apolygus</taxon>
    </lineage>
</organism>
<gene>
    <name evidence="10" type="ORF">GE061_017302</name>
</gene>
<keyword evidence="4" id="KW-0769">Symport</keyword>
<dbReference type="PANTHER" id="PTHR11662:SF280">
    <property type="entry name" value="FI21844P1-RELATED"/>
    <property type="match status" value="1"/>
</dbReference>
<evidence type="ECO:0000313" key="10">
    <source>
        <dbReference type="EMBL" id="KAF6206077.1"/>
    </source>
</evidence>
<keyword evidence="6 8" id="KW-0472">Membrane</keyword>
<dbReference type="InterPro" id="IPR011701">
    <property type="entry name" value="MFS"/>
</dbReference>